<dbReference type="InterPro" id="IPR006121">
    <property type="entry name" value="HMA_dom"/>
</dbReference>
<accession>A0A941E2D4</accession>
<evidence type="ECO:0000313" key="4">
    <source>
        <dbReference type="Proteomes" id="UP000678545"/>
    </source>
</evidence>
<evidence type="ECO:0000259" key="2">
    <source>
        <dbReference type="PROSITE" id="PS50846"/>
    </source>
</evidence>
<keyword evidence="4" id="KW-1185">Reference proteome</keyword>
<proteinExistence type="predicted"/>
<dbReference type="PROSITE" id="PS50846">
    <property type="entry name" value="HMA_2"/>
    <property type="match status" value="1"/>
</dbReference>
<protein>
    <submittedName>
        <fullName evidence="3">Heavy-metal-associated domain-containing protein</fullName>
    </submittedName>
</protein>
<dbReference type="Proteomes" id="UP000678545">
    <property type="component" value="Unassembled WGS sequence"/>
</dbReference>
<gene>
    <name evidence="3" type="ORF">KDM90_07300</name>
</gene>
<dbReference type="Pfam" id="PF00403">
    <property type="entry name" value="HMA"/>
    <property type="match status" value="1"/>
</dbReference>
<dbReference type="InterPro" id="IPR017969">
    <property type="entry name" value="Heavy-metal-associated_CS"/>
</dbReference>
<dbReference type="Gene3D" id="3.30.70.100">
    <property type="match status" value="1"/>
</dbReference>
<dbReference type="RefSeq" id="WP_212674912.1">
    <property type="nucleotide sequence ID" value="NZ_JAGSPJ010000002.1"/>
</dbReference>
<organism evidence="3 4">
    <name type="scientific">Undibacterium fentianense</name>
    <dbReference type="NCBI Taxonomy" id="2828728"/>
    <lineage>
        <taxon>Bacteria</taxon>
        <taxon>Pseudomonadati</taxon>
        <taxon>Pseudomonadota</taxon>
        <taxon>Betaproteobacteria</taxon>
        <taxon>Burkholderiales</taxon>
        <taxon>Oxalobacteraceae</taxon>
        <taxon>Undibacterium</taxon>
    </lineage>
</organism>
<dbReference type="InterPro" id="IPR036163">
    <property type="entry name" value="HMA_dom_sf"/>
</dbReference>
<evidence type="ECO:0000256" key="1">
    <source>
        <dbReference type="ARBA" id="ARBA00022723"/>
    </source>
</evidence>
<keyword evidence="1" id="KW-0479">Metal-binding</keyword>
<dbReference type="SUPFAM" id="SSF55008">
    <property type="entry name" value="HMA, heavy metal-associated domain"/>
    <property type="match status" value="1"/>
</dbReference>
<comment type="caution">
    <text evidence="3">The sequence shown here is derived from an EMBL/GenBank/DDBJ whole genome shotgun (WGS) entry which is preliminary data.</text>
</comment>
<dbReference type="PROSITE" id="PS01047">
    <property type="entry name" value="HMA_1"/>
    <property type="match status" value="1"/>
</dbReference>
<dbReference type="EMBL" id="JAGSPJ010000002">
    <property type="protein sequence ID" value="MBR7799797.1"/>
    <property type="molecule type" value="Genomic_DNA"/>
</dbReference>
<dbReference type="AlphaFoldDB" id="A0A941E2D4"/>
<dbReference type="GO" id="GO:0046872">
    <property type="term" value="F:metal ion binding"/>
    <property type="evidence" value="ECO:0007669"/>
    <property type="project" value="UniProtKB-KW"/>
</dbReference>
<reference evidence="3" key="1">
    <citation type="submission" date="2021-04" db="EMBL/GenBank/DDBJ databases">
        <title>novel species isolated from subtropical streams in China.</title>
        <authorList>
            <person name="Lu H."/>
        </authorList>
    </citation>
    <scope>NUCLEOTIDE SEQUENCE</scope>
    <source>
        <strain evidence="3">FT137W</strain>
    </source>
</reference>
<evidence type="ECO:0000313" key="3">
    <source>
        <dbReference type="EMBL" id="MBR7799797.1"/>
    </source>
</evidence>
<dbReference type="CDD" id="cd00371">
    <property type="entry name" value="HMA"/>
    <property type="match status" value="1"/>
</dbReference>
<name>A0A941E2D4_9BURK</name>
<feature type="domain" description="HMA" evidence="2">
    <location>
        <begin position="1"/>
        <end position="63"/>
    </location>
</feature>
<sequence length="68" mass="7484">MSEFHVEDMTCKHCEASITKAIQQLDSAAIVQVDLPRHIVRVDSSQSNTAIEEAIRDAGFTPQLQGSE</sequence>